<proteinExistence type="predicted"/>
<dbReference type="EMBL" id="CM037619">
    <property type="protein sequence ID" value="KAH8007219.1"/>
    <property type="molecule type" value="Genomic_DNA"/>
</dbReference>
<protein>
    <submittedName>
        <fullName evidence="1">Uncharacterized protein</fullName>
    </submittedName>
</protein>
<name>A0ACB8FPG2_9SAUR</name>
<organism evidence="1 2">
    <name type="scientific">Sphaerodactylus townsendi</name>
    <dbReference type="NCBI Taxonomy" id="933632"/>
    <lineage>
        <taxon>Eukaryota</taxon>
        <taxon>Metazoa</taxon>
        <taxon>Chordata</taxon>
        <taxon>Craniata</taxon>
        <taxon>Vertebrata</taxon>
        <taxon>Euteleostomi</taxon>
        <taxon>Lepidosauria</taxon>
        <taxon>Squamata</taxon>
        <taxon>Bifurcata</taxon>
        <taxon>Gekkota</taxon>
        <taxon>Sphaerodactylidae</taxon>
        <taxon>Sphaerodactylus</taxon>
    </lineage>
</organism>
<sequence>MATFRRGSSPPVALAVCGAPRPGSLMMLGRAGAEARENPPPSLVAARRLVTSTPAPLSYPRGRRFNAVTEGILGEALSTKPQCPGNVTGEILAERSQRSRGRPLRPNNASVQRLGAKEPQPAATPTQCLDVAEARHPARHPVRRAAGARSNRLTAAAASHPIQTRRRQGSRAGQRGEPKERRKPREAEGAECPVLQQGLVYHPGPKLLLESMALYIFPSFQ</sequence>
<evidence type="ECO:0000313" key="1">
    <source>
        <dbReference type="EMBL" id="KAH8007219.1"/>
    </source>
</evidence>
<gene>
    <name evidence="1" type="ORF">K3G42_018926</name>
</gene>
<keyword evidence="2" id="KW-1185">Reference proteome</keyword>
<evidence type="ECO:0000313" key="2">
    <source>
        <dbReference type="Proteomes" id="UP000827872"/>
    </source>
</evidence>
<comment type="caution">
    <text evidence="1">The sequence shown here is derived from an EMBL/GenBank/DDBJ whole genome shotgun (WGS) entry which is preliminary data.</text>
</comment>
<accession>A0ACB8FPG2</accession>
<reference evidence="1" key="1">
    <citation type="submission" date="2021-08" db="EMBL/GenBank/DDBJ databases">
        <title>The first chromosome-level gecko genome reveals the dynamic sex chromosomes of Neotropical dwarf geckos (Sphaerodactylidae: Sphaerodactylus).</title>
        <authorList>
            <person name="Pinto B.J."/>
            <person name="Keating S.E."/>
            <person name="Gamble T."/>
        </authorList>
    </citation>
    <scope>NUCLEOTIDE SEQUENCE</scope>
    <source>
        <strain evidence="1">TG3544</strain>
    </source>
</reference>
<dbReference type="Proteomes" id="UP000827872">
    <property type="component" value="Linkage Group LG06"/>
</dbReference>